<dbReference type="InterPro" id="IPR015927">
    <property type="entry name" value="Peptidase_S24_S26A/B/C"/>
</dbReference>
<accession>A0ABP3XUP4</accession>
<dbReference type="InterPro" id="IPR039418">
    <property type="entry name" value="LexA-like"/>
</dbReference>
<dbReference type="RefSeq" id="WP_343763405.1">
    <property type="nucleotide sequence ID" value="NZ_BAAAFG010000002.1"/>
</dbReference>
<dbReference type="Pfam" id="PF01381">
    <property type="entry name" value="HTH_3"/>
    <property type="match status" value="1"/>
</dbReference>
<dbReference type="SMART" id="SM00530">
    <property type="entry name" value="HTH_XRE"/>
    <property type="match status" value="1"/>
</dbReference>
<feature type="coiled-coil region" evidence="4">
    <location>
        <begin position="229"/>
        <end position="256"/>
    </location>
</feature>
<dbReference type="InterPro" id="IPR010982">
    <property type="entry name" value="Lambda_DNA-bd_dom_sf"/>
</dbReference>
<name>A0ABP3XUP4_9FLAO</name>
<organism evidence="6 7">
    <name type="scientific">Gangjinia marincola</name>
    <dbReference type="NCBI Taxonomy" id="578463"/>
    <lineage>
        <taxon>Bacteria</taxon>
        <taxon>Pseudomonadati</taxon>
        <taxon>Bacteroidota</taxon>
        <taxon>Flavobacteriia</taxon>
        <taxon>Flavobacteriales</taxon>
        <taxon>Flavobacteriaceae</taxon>
        <taxon>Gangjinia</taxon>
    </lineage>
</organism>
<dbReference type="EMBL" id="BAAAFG010000002">
    <property type="protein sequence ID" value="GAA0871352.1"/>
    <property type="molecule type" value="Genomic_DNA"/>
</dbReference>
<dbReference type="SUPFAM" id="SSF51306">
    <property type="entry name" value="LexA/Signal peptidase"/>
    <property type="match status" value="1"/>
</dbReference>
<dbReference type="InterPro" id="IPR036286">
    <property type="entry name" value="LexA/Signal_pep-like_sf"/>
</dbReference>
<dbReference type="Gene3D" id="1.10.260.40">
    <property type="entry name" value="lambda repressor-like DNA-binding domains"/>
    <property type="match status" value="1"/>
</dbReference>
<keyword evidence="4" id="KW-0175">Coiled coil</keyword>
<evidence type="ECO:0000313" key="7">
    <source>
        <dbReference type="Proteomes" id="UP001500507"/>
    </source>
</evidence>
<reference evidence="7" key="1">
    <citation type="journal article" date="2019" name="Int. J. Syst. Evol. Microbiol.">
        <title>The Global Catalogue of Microorganisms (GCM) 10K type strain sequencing project: providing services to taxonomists for standard genome sequencing and annotation.</title>
        <authorList>
            <consortium name="The Broad Institute Genomics Platform"/>
            <consortium name="The Broad Institute Genome Sequencing Center for Infectious Disease"/>
            <person name="Wu L."/>
            <person name="Ma J."/>
        </authorList>
    </citation>
    <scope>NUCLEOTIDE SEQUENCE [LARGE SCALE GENOMIC DNA]</scope>
    <source>
        <strain evidence="7">JCM 16082</strain>
    </source>
</reference>
<comment type="caution">
    <text evidence="6">The sequence shown here is derived from an EMBL/GenBank/DDBJ whole genome shotgun (WGS) entry which is preliminary data.</text>
</comment>
<keyword evidence="1" id="KW-0805">Transcription regulation</keyword>
<evidence type="ECO:0000256" key="3">
    <source>
        <dbReference type="ARBA" id="ARBA00023163"/>
    </source>
</evidence>
<evidence type="ECO:0000259" key="5">
    <source>
        <dbReference type="PROSITE" id="PS50943"/>
    </source>
</evidence>
<keyword evidence="7" id="KW-1185">Reference proteome</keyword>
<evidence type="ECO:0000256" key="2">
    <source>
        <dbReference type="ARBA" id="ARBA00023125"/>
    </source>
</evidence>
<protein>
    <recommendedName>
        <fullName evidence="5">HTH cro/C1-type domain-containing protein</fullName>
    </recommendedName>
</protein>
<keyword evidence="3" id="KW-0804">Transcription</keyword>
<dbReference type="Proteomes" id="UP001500507">
    <property type="component" value="Unassembled WGS sequence"/>
</dbReference>
<dbReference type="PROSITE" id="PS50943">
    <property type="entry name" value="HTH_CROC1"/>
    <property type="match status" value="1"/>
</dbReference>
<dbReference type="CDD" id="cd00093">
    <property type="entry name" value="HTH_XRE"/>
    <property type="match status" value="1"/>
</dbReference>
<keyword evidence="2" id="KW-0238">DNA-binding</keyword>
<evidence type="ECO:0000313" key="6">
    <source>
        <dbReference type="EMBL" id="GAA0871352.1"/>
    </source>
</evidence>
<feature type="domain" description="HTH cro/C1-type" evidence="5">
    <location>
        <begin position="12"/>
        <end position="65"/>
    </location>
</feature>
<gene>
    <name evidence="6" type="ORF">GCM10009117_04980</name>
</gene>
<dbReference type="Pfam" id="PF00717">
    <property type="entry name" value="Peptidase_S24"/>
    <property type="match status" value="1"/>
</dbReference>
<sequence length="258" mass="29490">MMKKTDIHIKNFKAVREELGFTQAEFAQELGIKNSTVEIERGRTKISGRVITQLLRKYHINPLWIYGYSMQQYLDPKGLNVSPKSVVVDNQGNENILLVDQKAAAGYPQNITDASWIEQLPAFEFPIKEYRNATYRGFQIEGDSMLPQFYPGDWVIAKAIENFSEAKSGSIYVFVLQDAVLIKKLQKVPNALQVILVSLNEEYAPMPVNMMDIREVWAVSSKLTFSLDTNNDSALLKELQQSMEELKEEFRQLKKDAS</sequence>
<dbReference type="Gene3D" id="2.10.109.10">
    <property type="entry name" value="Umud Fragment, subunit A"/>
    <property type="match status" value="1"/>
</dbReference>
<dbReference type="CDD" id="cd06529">
    <property type="entry name" value="S24_LexA-like"/>
    <property type="match status" value="1"/>
</dbReference>
<dbReference type="SUPFAM" id="SSF47413">
    <property type="entry name" value="lambda repressor-like DNA-binding domains"/>
    <property type="match status" value="1"/>
</dbReference>
<dbReference type="PANTHER" id="PTHR40661:SF1">
    <property type="entry name" value="HTH CRO_C1-TYPE DOMAIN-CONTAINING PROTEIN"/>
    <property type="match status" value="1"/>
</dbReference>
<proteinExistence type="predicted"/>
<dbReference type="InterPro" id="IPR001387">
    <property type="entry name" value="Cro/C1-type_HTH"/>
</dbReference>
<evidence type="ECO:0000256" key="1">
    <source>
        <dbReference type="ARBA" id="ARBA00023015"/>
    </source>
</evidence>
<dbReference type="PANTHER" id="PTHR40661">
    <property type="match status" value="1"/>
</dbReference>
<evidence type="ECO:0000256" key="4">
    <source>
        <dbReference type="SAM" id="Coils"/>
    </source>
</evidence>